<gene>
    <name evidence="2" type="ORF">ACFQY8_07655</name>
</gene>
<dbReference type="PANTHER" id="PTHR39426">
    <property type="entry name" value="HOMOLOGY TO DEATH-ON-CURING PROTEIN OF PHAGE P1"/>
    <property type="match status" value="1"/>
</dbReference>
<dbReference type="PANTHER" id="PTHR39426:SF1">
    <property type="entry name" value="HOMOLOGY TO DEATH-ON-CURING PROTEIN OF PHAGE P1"/>
    <property type="match status" value="1"/>
</dbReference>
<dbReference type="Pfam" id="PF02661">
    <property type="entry name" value="Fic"/>
    <property type="match status" value="1"/>
</dbReference>
<organism evidence="2 3">
    <name type="scientific">Alloscardovia venturai</name>
    <dbReference type="NCBI Taxonomy" id="1769421"/>
    <lineage>
        <taxon>Bacteria</taxon>
        <taxon>Bacillati</taxon>
        <taxon>Actinomycetota</taxon>
        <taxon>Actinomycetes</taxon>
        <taxon>Bifidobacteriales</taxon>
        <taxon>Bifidobacteriaceae</taxon>
        <taxon>Alloscardovia</taxon>
    </lineage>
</organism>
<dbReference type="InterPro" id="IPR006440">
    <property type="entry name" value="Doc"/>
</dbReference>
<reference evidence="3" key="1">
    <citation type="journal article" date="2019" name="Int. J. Syst. Evol. Microbiol.">
        <title>The Global Catalogue of Microorganisms (GCM) 10K type strain sequencing project: providing services to taxonomists for standard genome sequencing and annotation.</title>
        <authorList>
            <consortium name="The Broad Institute Genomics Platform"/>
            <consortium name="The Broad Institute Genome Sequencing Center for Infectious Disease"/>
            <person name="Wu L."/>
            <person name="Ma J."/>
        </authorList>
    </citation>
    <scope>NUCLEOTIDE SEQUENCE [LARGE SCALE GENOMIC DNA]</scope>
    <source>
        <strain evidence="3">CCM 8604</strain>
    </source>
</reference>
<dbReference type="InterPro" id="IPR036597">
    <property type="entry name" value="Fido-like_dom_sf"/>
</dbReference>
<comment type="caution">
    <text evidence="2">The sequence shown here is derived from an EMBL/GenBank/DDBJ whole genome shotgun (WGS) entry which is preliminary data.</text>
</comment>
<accession>A0ABW2Y5T6</accession>
<dbReference type="EMBL" id="JBHTHQ010000025">
    <property type="protein sequence ID" value="MFD0705615.1"/>
    <property type="molecule type" value="Genomic_DNA"/>
</dbReference>
<dbReference type="InterPro" id="IPR003812">
    <property type="entry name" value="Fido"/>
</dbReference>
<dbReference type="RefSeq" id="WP_377939369.1">
    <property type="nucleotide sequence ID" value="NZ_JBHTHQ010000025.1"/>
</dbReference>
<evidence type="ECO:0000259" key="1">
    <source>
        <dbReference type="PROSITE" id="PS51459"/>
    </source>
</evidence>
<evidence type="ECO:0000313" key="2">
    <source>
        <dbReference type="EMBL" id="MFD0705615.1"/>
    </source>
</evidence>
<dbReference type="InterPro" id="IPR053737">
    <property type="entry name" value="Type_II_TA_Toxin"/>
</dbReference>
<feature type="domain" description="Fido" evidence="1">
    <location>
        <begin position="15"/>
        <end position="145"/>
    </location>
</feature>
<sequence length="153" mass="17568">MRLSCLDYDQEQLEALVNNVIKYHDYVIQLQGLDIERLDSNAKIESAIYVCFISHYGVPIEATHDYDDVFDQISDFAYHLATDHPFSDANKRTTVLTVIALLHRCGIDLTFKDSDTLTDSALYHWVKNLVEKEKTYKELAGVLRDNAVPRVTQ</sequence>
<dbReference type="PROSITE" id="PS51459">
    <property type="entry name" value="FIDO"/>
    <property type="match status" value="1"/>
</dbReference>
<keyword evidence="3" id="KW-1185">Reference proteome</keyword>
<dbReference type="Proteomes" id="UP001597036">
    <property type="component" value="Unassembled WGS sequence"/>
</dbReference>
<evidence type="ECO:0000313" key="3">
    <source>
        <dbReference type="Proteomes" id="UP001597036"/>
    </source>
</evidence>
<dbReference type="SUPFAM" id="SSF140931">
    <property type="entry name" value="Fic-like"/>
    <property type="match status" value="1"/>
</dbReference>
<protein>
    <submittedName>
        <fullName evidence="2">Fic family protein</fullName>
    </submittedName>
</protein>
<name>A0ABW2Y5T6_9BIFI</name>
<proteinExistence type="predicted"/>
<dbReference type="Gene3D" id="1.20.120.1870">
    <property type="entry name" value="Fic/DOC protein, Fido domain"/>
    <property type="match status" value="1"/>
</dbReference>